<sequence length="213" mass="23679">MAAFKLLSISLILTVPLPTDRLRDLDKHPYLRKGQPFLKTLRTISLTIALSLLVTSVVAAPAIVTEIETVKVAPTNAVTSIVTKVVTTNSIRTNTVPTQYITSKGVATKDVATKDVATKKVPTKDISKSPQYDDRPAGKPCGKFEPMTNEIWENGVREKMTEWLRQQKAFYDKTPRGTSFTNFLLEKFFPSSAQTVKSASQISTKAFELSWKR</sequence>
<keyword evidence="3" id="KW-1185">Reference proteome</keyword>
<name>A0ABR3SY34_9PEZI</name>
<dbReference type="EMBL" id="JAJVDC020000035">
    <property type="protein sequence ID" value="KAL1632012.1"/>
    <property type="molecule type" value="Genomic_DNA"/>
</dbReference>
<evidence type="ECO:0000256" key="1">
    <source>
        <dbReference type="SAM" id="MobiDB-lite"/>
    </source>
</evidence>
<comment type="caution">
    <text evidence="2">The sequence shown here is derived from an EMBL/GenBank/DDBJ whole genome shotgun (WGS) entry which is preliminary data.</text>
</comment>
<dbReference type="Proteomes" id="UP001521116">
    <property type="component" value="Unassembled WGS sequence"/>
</dbReference>
<gene>
    <name evidence="2" type="ORF">SLS56_004057</name>
</gene>
<protein>
    <submittedName>
        <fullName evidence="2">Uncharacterized protein</fullName>
    </submittedName>
</protein>
<reference evidence="2 3" key="1">
    <citation type="submission" date="2024-02" db="EMBL/GenBank/DDBJ databases">
        <title>De novo assembly and annotation of 12 fungi associated with fruit tree decline syndrome in Ontario, Canada.</title>
        <authorList>
            <person name="Sulman M."/>
            <person name="Ellouze W."/>
            <person name="Ilyukhin E."/>
        </authorList>
    </citation>
    <scope>NUCLEOTIDE SEQUENCE [LARGE SCALE GENOMIC DNA]</scope>
    <source>
        <strain evidence="2 3">M1-105</strain>
    </source>
</reference>
<feature type="compositionally biased region" description="Basic and acidic residues" evidence="1">
    <location>
        <begin position="122"/>
        <end position="137"/>
    </location>
</feature>
<proteinExistence type="predicted"/>
<evidence type="ECO:0000313" key="2">
    <source>
        <dbReference type="EMBL" id="KAL1632012.1"/>
    </source>
</evidence>
<evidence type="ECO:0000313" key="3">
    <source>
        <dbReference type="Proteomes" id="UP001521116"/>
    </source>
</evidence>
<organism evidence="2 3">
    <name type="scientific">Neofusicoccum ribis</name>
    <dbReference type="NCBI Taxonomy" id="45134"/>
    <lineage>
        <taxon>Eukaryota</taxon>
        <taxon>Fungi</taxon>
        <taxon>Dikarya</taxon>
        <taxon>Ascomycota</taxon>
        <taxon>Pezizomycotina</taxon>
        <taxon>Dothideomycetes</taxon>
        <taxon>Dothideomycetes incertae sedis</taxon>
        <taxon>Botryosphaeriales</taxon>
        <taxon>Botryosphaeriaceae</taxon>
        <taxon>Neofusicoccum</taxon>
    </lineage>
</organism>
<accession>A0ABR3SY34</accession>
<feature type="region of interest" description="Disordered" evidence="1">
    <location>
        <begin position="122"/>
        <end position="146"/>
    </location>
</feature>